<comment type="similarity">
    <text evidence="2">Belongs to the MreD family.</text>
</comment>
<proteinExistence type="inferred from homology"/>
<reference evidence="9 10" key="1">
    <citation type="submission" date="2019-02" db="EMBL/GenBank/DDBJ databases">
        <title>First genome of the species Streptococcus parasuis.</title>
        <authorList>
            <person name="Stevens M.J.A."/>
            <person name="Stephan R."/>
        </authorList>
    </citation>
    <scope>NUCLEOTIDE SEQUENCE [LARGE SCALE GENOMIC DNA]</scope>
    <source>
        <strain evidence="9 10">4253</strain>
    </source>
</reference>
<dbReference type="InterPro" id="IPR007227">
    <property type="entry name" value="Cell_shape_determining_MreD"/>
</dbReference>
<evidence type="ECO:0000256" key="6">
    <source>
        <dbReference type="ARBA" id="ARBA00022989"/>
    </source>
</evidence>
<dbReference type="RefSeq" id="WP_130555653.1">
    <property type="nucleotide sequence ID" value="NZ_CP076721.1"/>
</dbReference>
<evidence type="ECO:0000313" key="9">
    <source>
        <dbReference type="EMBL" id="TAA07360.1"/>
    </source>
</evidence>
<dbReference type="AlphaFoldDB" id="A0A4Q8KZL4"/>
<keyword evidence="7 8" id="KW-0472">Membrane</keyword>
<evidence type="ECO:0000256" key="3">
    <source>
        <dbReference type="ARBA" id="ARBA00022475"/>
    </source>
</evidence>
<name>A0A4Q8KZL4_9STRE</name>
<dbReference type="Pfam" id="PF04093">
    <property type="entry name" value="MreD"/>
    <property type="match status" value="1"/>
</dbReference>
<dbReference type="OrthoDB" id="2237601at2"/>
<feature type="transmembrane region" description="Helical" evidence="8">
    <location>
        <begin position="6"/>
        <end position="30"/>
    </location>
</feature>
<protein>
    <submittedName>
        <fullName evidence="9">Rod shape-determining protein MreD</fullName>
    </submittedName>
</protein>
<keyword evidence="5" id="KW-0133">Cell shape</keyword>
<organism evidence="9 10">
    <name type="scientific">Streptococcus parasuis</name>
    <dbReference type="NCBI Taxonomy" id="1501662"/>
    <lineage>
        <taxon>Bacteria</taxon>
        <taxon>Bacillati</taxon>
        <taxon>Bacillota</taxon>
        <taxon>Bacilli</taxon>
        <taxon>Lactobacillales</taxon>
        <taxon>Streptococcaceae</taxon>
        <taxon>Streptococcus</taxon>
    </lineage>
</organism>
<comment type="subcellular location">
    <subcellularLocation>
        <location evidence="1">Cell membrane</location>
        <topology evidence="1">Multi-pass membrane protein</topology>
    </subcellularLocation>
</comment>
<dbReference type="EMBL" id="SHGT01000090">
    <property type="protein sequence ID" value="TAA07360.1"/>
    <property type="molecule type" value="Genomic_DNA"/>
</dbReference>
<keyword evidence="6 8" id="KW-1133">Transmembrane helix</keyword>
<evidence type="ECO:0000256" key="5">
    <source>
        <dbReference type="ARBA" id="ARBA00022960"/>
    </source>
</evidence>
<evidence type="ECO:0000313" key="10">
    <source>
        <dbReference type="Proteomes" id="UP000291525"/>
    </source>
</evidence>
<keyword evidence="3" id="KW-1003">Cell membrane</keyword>
<feature type="transmembrane region" description="Helical" evidence="8">
    <location>
        <begin position="73"/>
        <end position="96"/>
    </location>
</feature>
<dbReference type="Proteomes" id="UP000291525">
    <property type="component" value="Unassembled WGS sequence"/>
</dbReference>
<accession>A0A4Q8KZL4</accession>
<keyword evidence="4 8" id="KW-0812">Transmembrane</keyword>
<feature type="transmembrane region" description="Helical" evidence="8">
    <location>
        <begin position="136"/>
        <end position="156"/>
    </location>
</feature>
<dbReference type="GO" id="GO:0008360">
    <property type="term" value="P:regulation of cell shape"/>
    <property type="evidence" value="ECO:0007669"/>
    <property type="project" value="UniProtKB-KW"/>
</dbReference>
<comment type="caution">
    <text evidence="9">The sequence shown here is derived from an EMBL/GenBank/DDBJ whole genome shotgun (WGS) entry which is preliminary data.</text>
</comment>
<sequence length="171" mass="20322">MKYSSLRLLVFPFLFFIFLIDSQLSTLFTTVSFSHFSISSHLLLLAGLYLIDLISLPSSLFIFIVLGLIYDQYYLNILGIATTIFPLLIFVIYYFYKSFERNWFVDLLVFLVLIFYFEFVSYLFARIFHLTNLSVFIFTFYNLLPSLIINSVMYCLGRPVFKRFFDITYKT</sequence>
<dbReference type="GO" id="GO:0005886">
    <property type="term" value="C:plasma membrane"/>
    <property type="evidence" value="ECO:0007669"/>
    <property type="project" value="UniProtKB-SubCell"/>
</dbReference>
<evidence type="ECO:0000256" key="8">
    <source>
        <dbReference type="SAM" id="Phobius"/>
    </source>
</evidence>
<evidence type="ECO:0000256" key="2">
    <source>
        <dbReference type="ARBA" id="ARBA00007776"/>
    </source>
</evidence>
<feature type="transmembrane region" description="Helical" evidence="8">
    <location>
        <begin position="103"/>
        <end position="124"/>
    </location>
</feature>
<evidence type="ECO:0000256" key="1">
    <source>
        <dbReference type="ARBA" id="ARBA00004651"/>
    </source>
</evidence>
<dbReference type="NCBIfam" id="TIGR03426">
    <property type="entry name" value="shape_MreD"/>
    <property type="match status" value="1"/>
</dbReference>
<evidence type="ECO:0000256" key="4">
    <source>
        <dbReference type="ARBA" id="ARBA00022692"/>
    </source>
</evidence>
<feature type="transmembrane region" description="Helical" evidence="8">
    <location>
        <begin position="42"/>
        <end position="67"/>
    </location>
</feature>
<gene>
    <name evidence="9" type="primary">mreD</name>
    <name evidence="9" type="ORF">EXW74_09425</name>
</gene>
<evidence type="ECO:0000256" key="7">
    <source>
        <dbReference type="ARBA" id="ARBA00023136"/>
    </source>
</evidence>